<evidence type="ECO:0000313" key="3">
    <source>
        <dbReference type="Proteomes" id="UP000772618"/>
    </source>
</evidence>
<dbReference type="EMBL" id="JAHESD010000009">
    <property type="protein sequence ID" value="MBT1702904.1"/>
    <property type="molecule type" value="Genomic_DNA"/>
</dbReference>
<reference evidence="2 3" key="1">
    <citation type="submission" date="2021-05" db="EMBL/GenBank/DDBJ databases">
        <title>A Polyphasic approach of four new species of the genus Ohtaekwangia: Ohtaekwangia histidinii sp. nov., Ohtaekwangia cretensis sp. nov., Ohtaekwangia indiensis sp. nov., Ohtaekwangia reichenbachii sp. nov. from diverse environment.</title>
        <authorList>
            <person name="Octaviana S."/>
        </authorList>
    </citation>
    <scope>NUCLEOTIDE SEQUENCE [LARGE SCALE GENOMIC DNA]</scope>
    <source>
        <strain evidence="2 3">PWU20</strain>
    </source>
</reference>
<dbReference type="Proteomes" id="UP000772618">
    <property type="component" value="Unassembled WGS sequence"/>
</dbReference>
<accession>A0ABS5VQ44</accession>
<comment type="caution">
    <text evidence="2">The sequence shown here is derived from an EMBL/GenBank/DDBJ whole genome shotgun (WGS) entry which is preliminary data.</text>
</comment>
<dbReference type="RefSeq" id="WP_254152874.1">
    <property type="nucleotide sequence ID" value="NZ_JAHESD010000009.1"/>
</dbReference>
<evidence type="ECO:0000256" key="1">
    <source>
        <dbReference type="SAM" id="MobiDB-lite"/>
    </source>
</evidence>
<feature type="region of interest" description="Disordered" evidence="1">
    <location>
        <begin position="47"/>
        <end position="78"/>
    </location>
</feature>
<organism evidence="2 3">
    <name type="scientific">Chryseosolibacter indicus</name>
    <dbReference type="NCBI Taxonomy" id="2782351"/>
    <lineage>
        <taxon>Bacteria</taxon>
        <taxon>Pseudomonadati</taxon>
        <taxon>Bacteroidota</taxon>
        <taxon>Cytophagia</taxon>
        <taxon>Cytophagales</taxon>
        <taxon>Chryseotaleaceae</taxon>
        <taxon>Chryseosolibacter</taxon>
    </lineage>
</organism>
<sequence length="173" mass="19373">MMRTIRNSSKLSMIALLVLLMFGGAGCKSKKKAMEAQAAAEKARLEQEAAAQREREAELKRQREAEEEAKRAAEARRETPAQKLDLYFSAIANSGNVNSANSSINEALSLFSSPDTPVLIVIAEENGQKDYDRPTTIRDYMNYLKDTKKNMNKIGNIKFDNTGKITELELIRQ</sequence>
<name>A0ABS5VQ44_9BACT</name>
<protein>
    <submittedName>
        <fullName evidence="2">Nucleoid-structuring protein H-NS</fullName>
    </submittedName>
</protein>
<gene>
    <name evidence="2" type="ORF">KK060_06415</name>
</gene>
<dbReference type="PROSITE" id="PS51257">
    <property type="entry name" value="PROKAR_LIPOPROTEIN"/>
    <property type="match status" value="1"/>
</dbReference>
<keyword evidence="3" id="KW-1185">Reference proteome</keyword>
<proteinExistence type="predicted"/>
<evidence type="ECO:0000313" key="2">
    <source>
        <dbReference type="EMBL" id="MBT1702904.1"/>
    </source>
</evidence>